<proteinExistence type="predicted"/>
<keyword evidence="2" id="KW-1185">Reference proteome</keyword>
<protein>
    <submittedName>
        <fullName evidence="1">Uncharacterized protein</fullName>
    </submittedName>
</protein>
<feature type="non-terminal residue" evidence="1">
    <location>
        <position position="1"/>
    </location>
</feature>
<dbReference type="EMBL" id="JXTB01000033">
    <property type="protein sequence ID" value="PON73524.1"/>
    <property type="molecule type" value="Genomic_DNA"/>
</dbReference>
<name>A0A2P5DJP9_PARAD</name>
<comment type="caution">
    <text evidence="1">The sequence shown here is derived from an EMBL/GenBank/DDBJ whole genome shotgun (WGS) entry which is preliminary data.</text>
</comment>
<dbReference type="Proteomes" id="UP000237105">
    <property type="component" value="Unassembled WGS sequence"/>
</dbReference>
<accession>A0A2P5DJP9</accession>
<dbReference type="AlphaFoldDB" id="A0A2P5DJP9"/>
<gene>
    <name evidence="1" type="ORF">PanWU01x14_057060</name>
</gene>
<evidence type="ECO:0000313" key="1">
    <source>
        <dbReference type="EMBL" id="PON73524.1"/>
    </source>
</evidence>
<evidence type="ECO:0000313" key="2">
    <source>
        <dbReference type="Proteomes" id="UP000237105"/>
    </source>
</evidence>
<reference evidence="2" key="1">
    <citation type="submission" date="2016-06" db="EMBL/GenBank/DDBJ databases">
        <title>Parallel loss of symbiosis genes in relatives of nitrogen-fixing non-legume Parasponia.</title>
        <authorList>
            <person name="Van Velzen R."/>
            <person name="Holmer R."/>
            <person name="Bu F."/>
            <person name="Rutten L."/>
            <person name="Van Zeijl A."/>
            <person name="Liu W."/>
            <person name="Santuari L."/>
            <person name="Cao Q."/>
            <person name="Sharma T."/>
            <person name="Shen D."/>
            <person name="Roswanjaya Y."/>
            <person name="Wardhani T."/>
            <person name="Kalhor M.S."/>
            <person name="Jansen J."/>
            <person name="Van den Hoogen J."/>
            <person name="Gungor B."/>
            <person name="Hartog M."/>
            <person name="Hontelez J."/>
            <person name="Verver J."/>
            <person name="Yang W.-C."/>
            <person name="Schijlen E."/>
            <person name="Repin R."/>
            <person name="Schilthuizen M."/>
            <person name="Schranz E."/>
            <person name="Heidstra R."/>
            <person name="Miyata K."/>
            <person name="Fedorova E."/>
            <person name="Kohlen W."/>
            <person name="Bisseling T."/>
            <person name="Smit S."/>
            <person name="Geurts R."/>
        </authorList>
    </citation>
    <scope>NUCLEOTIDE SEQUENCE [LARGE SCALE GENOMIC DNA]</scope>
    <source>
        <strain evidence="2">cv. WU1-14</strain>
    </source>
</reference>
<organism evidence="1 2">
    <name type="scientific">Parasponia andersonii</name>
    <name type="common">Sponia andersonii</name>
    <dbReference type="NCBI Taxonomy" id="3476"/>
    <lineage>
        <taxon>Eukaryota</taxon>
        <taxon>Viridiplantae</taxon>
        <taxon>Streptophyta</taxon>
        <taxon>Embryophyta</taxon>
        <taxon>Tracheophyta</taxon>
        <taxon>Spermatophyta</taxon>
        <taxon>Magnoliopsida</taxon>
        <taxon>eudicotyledons</taxon>
        <taxon>Gunneridae</taxon>
        <taxon>Pentapetalae</taxon>
        <taxon>rosids</taxon>
        <taxon>fabids</taxon>
        <taxon>Rosales</taxon>
        <taxon>Cannabaceae</taxon>
        <taxon>Parasponia</taxon>
    </lineage>
</organism>
<sequence length="91" mass="10518">DVIHRSEEHITAMNTLFMDLSKAESMLENIEAKEVDIIAVKIKAQENVSHLENSLKEHQKGGKEIKRSKIEAKVEKFYEVEKSQGRNQILR</sequence>